<dbReference type="Proteomes" id="UP001396334">
    <property type="component" value="Unassembled WGS sequence"/>
</dbReference>
<protein>
    <submittedName>
        <fullName evidence="1">Uncharacterized protein</fullName>
    </submittedName>
</protein>
<proteinExistence type="predicted"/>
<name>A0ABR2TEN6_9ROSI</name>
<comment type="caution">
    <text evidence="1">The sequence shown here is derived from an EMBL/GenBank/DDBJ whole genome shotgun (WGS) entry which is preliminary data.</text>
</comment>
<evidence type="ECO:0000313" key="2">
    <source>
        <dbReference type="Proteomes" id="UP001396334"/>
    </source>
</evidence>
<organism evidence="1 2">
    <name type="scientific">Hibiscus sabdariffa</name>
    <name type="common">roselle</name>
    <dbReference type="NCBI Taxonomy" id="183260"/>
    <lineage>
        <taxon>Eukaryota</taxon>
        <taxon>Viridiplantae</taxon>
        <taxon>Streptophyta</taxon>
        <taxon>Embryophyta</taxon>
        <taxon>Tracheophyta</taxon>
        <taxon>Spermatophyta</taxon>
        <taxon>Magnoliopsida</taxon>
        <taxon>eudicotyledons</taxon>
        <taxon>Gunneridae</taxon>
        <taxon>Pentapetalae</taxon>
        <taxon>rosids</taxon>
        <taxon>malvids</taxon>
        <taxon>Malvales</taxon>
        <taxon>Malvaceae</taxon>
        <taxon>Malvoideae</taxon>
        <taxon>Hibiscus</taxon>
    </lineage>
</organism>
<dbReference type="EMBL" id="JBBPBN010000006">
    <property type="protein sequence ID" value="KAK9035750.1"/>
    <property type="molecule type" value="Genomic_DNA"/>
</dbReference>
<evidence type="ECO:0000313" key="1">
    <source>
        <dbReference type="EMBL" id="KAK9035750.1"/>
    </source>
</evidence>
<gene>
    <name evidence="1" type="ORF">V6N11_077781</name>
</gene>
<keyword evidence="2" id="KW-1185">Reference proteome</keyword>
<sequence>MYHNDNIDEVIMLDASHGRIKVGASEHGRTSPIRRAKIWVLGIKLEPDGTEAQYEHWFQELSWMRDQIANVYPPNPLCPIPSATAPS</sequence>
<accession>A0ABR2TEN6</accession>
<reference evidence="1 2" key="1">
    <citation type="journal article" date="2024" name="G3 (Bethesda)">
        <title>Genome assembly of Hibiscus sabdariffa L. provides insights into metabolisms of medicinal natural products.</title>
        <authorList>
            <person name="Kim T."/>
        </authorList>
    </citation>
    <scope>NUCLEOTIDE SEQUENCE [LARGE SCALE GENOMIC DNA]</scope>
    <source>
        <strain evidence="1">TK-2024</strain>
        <tissue evidence="1">Old leaves</tissue>
    </source>
</reference>